<reference evidence="1" key="1">
    <citation type="submission" date="2024-05" db="EMBL/GenBank/DDBJ databases">
        <authorList>
            <person name="Kim S."/>
            <person name="Heo J."/>
            <person name="Choi H."/>
            <person name="Choi Y."/>
            <person name="Kwon S.-W."/>
            <person name="Kim Y."/>
        </authorList>
    </citation>
    <scope>NUCLEOTIDE SEQUENCE</scope>
    <source>
        <strain evidence="1">KACC 23699</strain>
    </source>
</reference>
<dbReference type="SUPFAM" id="SSF117396">
    <property type="entry name" value="TM1631-like"/>
    <property type="match status" value="1"/>
</dbReference>
<dbReference type="EMBL" id="CP157483">
    <property type="protein sequence ID" value="XBO43200.1"/>
    <property type="molecule type" value="Genomic_DNA"/>
</dbReference>
<protein>
    <submittedName>
        <fullName evidence="1">DUF72 domain-containing protein</fullName>
    </submittedName>
</protein>
<dbReference type="PANTHER" id="PTHR30348:SF4">
    <property type="entry name" value="DUF72 DOMAIN-CONTAINING PROTEIN"/>
    <property type="match status" value="1"/>
</dbReference>
<name>A0AAU7JSC1_9MICO</name>
<dbReference type="InterPro" id="IPR036520">
    <property type="entry name" value="UPF0759_sf"/>
</dbReference>
<dbReference type="RefSeq" id="WP_406830629.1">
    <property type="nucleotide sequence ID" value="NZ_CP157483.1"/>
</dbReference>
<gene>
    <name evidence="1" type="ORF">ABEG17_16785</name>
</gene>
<dbReference type="InterPro" id="IPR002763">
    <property type="entry name" value="DUF72"/>
</dbReference>
<dbReference type="AlphaFoldDB" id="A0AAU7JSC1"/>
<proteinExistence type="predicted"/>
<accession>A0AAU7JSC1</accession>
<dbReference type="PANTHER" id="PTHR30348">
    <property type="entry name" value="UNCHARACTERIZED PROTEIN YECE"/>
    <property type="match status" value="1"/>
</dbReference>
<organism evidence="1">
    <name type="scientific">Pedococcus sp. KACC 23699</name>
    <dbReference type="NCBI Taxonomy" id="3149228"/>
    <lineage>
        <taxon>Bacteria</taxon>
        <taxon>Bacillati</taxon>
        <taxon>Actinomycetota</taxon>
        <taxon>Actinomycetes</taxon>
        <taxon>Micrococcales</taxon>
        <taxon>Intrasporangiaceae</taxon>
        <taxon>Pedococcus</taxon>
    </lineage>
</organism>
<dbReference type="Gene3D" id="3.20.20.410">
    <property type="entry name" value="Protein of unknown function UPF0759"/>
    <property type="match status" value="1"/>
</dbReference>
<sequence>MTRRGQIRIGTSGWRYARWRGDFYPVGLRQRDELGHLAQRVNTLELNGSFYSLQRPDSFRAWAASTPDDFIFAVKGGRYITHLRKLVDVETALANHCASGILALGTGLGPTLWQLPARLAFDAAQLETFLALLPRTAQDVADLAARHDDKVPQARALTRLAPGVDPRTPVRHALEPRHESFANPRASELLSRYAVALVESDSAGTWPRFEAVTSDFGYVRLHGETTLYSGGYCEGSLDRWATKLGAWAAEGRDAYVYFDNDADGRAPYDAVALLARVRELPAVER</sequence>
<dbReference type="Pfam" id="PF01904">
    <property type="entry name" value="DUF72"/>
    <property type="match status" value="1"/>
</dbReference>
<evidence type="ECO:0000313" key="1">
    <source>
        <dbReference type="EMBL" id="XBO43200.1"/>
    </source>
</evidence>